<evidence type="ECO:0000313" key="1">
    <source>
        <dbReference type="EMBL" id="MFC6171356.1"/>
    </source>
</evidence>
<organism evidence="1 2">
    <name type="scientific">Loigolactobacillus jiayinensis</name>
    <dbReference type="NCBI Taxonomy" id="2486016"/>
    <lineage>
        <taxon>Bacteria</taxon>
        <taxon>Bacillati</taxon>
        <taxon>Bacillota</taxon>
        <taxon>Bacilli</taxon>
        <taxon>Lactobacillales</taxon>
        <taxon>Lactobacillaceae</taxon>
        <taxon>Loigolactobacillus</taxon>
    </lineage>
</organism>
<dbReference type="Proteomes" id="UP001596289">
    <property type="component" value="Unassembled WGS sequence"/>
</dbReference>
<protein>
    <submittedName>
        <fullName evidence="1">ABC transporter</fullName>
    </submittedName>
</protein>
<keyword evidence="2" id="KW-1185">Reference proteome</keyword>
<dbReference type="Gene3D" id="3.40.50.300">
    <property type="entry name" value="P-loop containing nucleotide triphosphate hydrolases"/>
    <property type="match status" value="1"/>
</dbReference>
<accession>A0ABW1RET1</accession>
<dbReference type="EMBL" id="JBHSSL010000107">
    <property type="protein sequence ID" value="MFC6171356.1"/>
    <property type="molecule type" value="Genomic_DNA"/>
</dbReference>
<proteinExistence type="predicted"/>
<dbReference type="InterPro" id="IPR027417">
    <property type="entry name" value="P-loop_NTPase"/>
</dbReference>
<reference evidence="2" key="1">
    <citation type="journal article" date="2019" name="Int. J. Syst. Evol. Microbiol.">
        <title>The Global Catalogue of Microorganisms (GCM) 10K type strain sequencing project: providing services to taxonomists for standard genome sequencing and annotation.</title>
        <authorList>
            <consortium name="The Broad Institute Genomics Platform"/>
            <consortium name="The Broad Institute Genome Sequencing Center for Infectious Disease"/>
            <person name="Wu L."/>
            <person name="Ma J."/>
        </authorList>
    </citation>
    <scope>NUCLEOTIDE SEQUENCE [LARGE SCALE GENOMIC DNA]</scope>
    <source>
        <strain evidence="2">CCM 8904</strain>
    </source>
</reference>
<sequence>MFSFYSIKNQTNFLDKWQTVFTPAQLYFLSVPEADQRQKIIQQYLKLFTQHHLNKRLGIITAQEDILLPYLSVRENILLNLNGSTKKKHQWQTTHSHDFFEKEGSELTTTERFYVQLYRNLFAGKDIILIDASLDDYPPAEMRAVLQKLNQLLVSAPLTIIFLTANQELLNSEHEQSIRTIPFLNDIKKVWLFVKSC</sequence>
<dbReference type="RefSeq" id="WP_125552383.1">
    <property type="nucleotide sequence ID" value="NZ_JBHSSL010000107.1"/>
</dbReference>
<gene>
    <name evidence="1" type="ORF">ACFQGP_12425</name>
</gene>
<dbReference type="SUPFAM" id="SSF52540">
    <property type="entry name" value="P-loop containing nucleoside triphosphate hydrolases"/>
    <property type="match status" value="1"/>
</dbReference>
<name>A0ABW1RET1_9LACO</name>
<evidence type="ECO:0000313" key="2">
    <source>
        <dbReference type="Proteomes" id="UP001596289"/>
    </source>
</evidence>
<comment type="caution">
    <text evidence="1">The sequence shown here is derived from an EMBL/GenBank/DDBJ whole genome shotgun (WGS) entry which is preliminary data.</text>
</comment>